<dbReference type="AlphaFoldDB" id="J3NDU7"/>
<proteinExistence type="predicted"/>
<dbReference type="EnsemblPlants" id="OB12G21550.1">
    <property type="protein sequence ID" value="OB12G21550.1"/>
    <property type="gene ID" value="OB12G21550"/>
</dbReference>
<dbReference type="Gramene" id="OB12G21550.1">
    <property type="protein sequence ID" value="OB12G21550.1"/>
    <property type="gene ID" value="OB12G21550"/>
</dbReference>
<sequence length="50" mass="5662">MIKAELLQPVMSLTWKNCTVPLLHKLPSMDITSRARAKKLVCCITDATKY</sequence>
<name>J3NDU7_ORYBR</name>
<evidence type="ECO:0000313" key="2">
    <source>
        <dbReference type="Proteomes" id="UP000006038"/>
    </source>
</evidence>
<organism evidence="1">
    <name type="scientific">Oryza brachyantha</name>
    <name type="common">malo sina</name>
    <dbReference type="NCBI Taxonomy" id="4533"/>
    <lineage>
        <taxon>Eukaryota</taxon>
        <taxon>Viridiplantae</taxon>
        <taxon>Streptophyta</taxon>
        <taxon>Embryophyta</taxon>
        <taxon>Tracheophyta</taxon>
        <taxon>Spermatophyta</taxon>
        <taxon>Magnoliopsida</taxon>
        <taxon>Liliopsida</taxon>
        <taxon>Poales</taxon>
        <taxon>Poaceae</taxon>
        <taxon>BOP clade</taxon>
        <taxon>Oryzoideae</taxon>
        <taxon>Oryzeae</taxon>
        <taxon>Oryzinae</taxon>
        <taxon>Oryza</taxon>
    </lineage>
</organism>
<dbReference type="Proteomes" id="UP000006038">
    <property type="component" value="Chromosome 12"/>
</dbReference>
<reference evidence="1" key="1">
    <citation type="journal article" date="2013" name="Nat. Commun.">
        <title>Whole-genome sequencing of Oryza brachyantha reveals mechanisms underlying Oryza genome evolution.</title>
        <authorList>
            <person name="Chen J."/>
            <person name="Huang Q."/>
            <person name="Gao D."/>
            <person name="Wang J."/>
            <person name="Lang Y."/>
            <person name="Liu T."/>
            <person name="Li B."/>
            <person name="Bai Z."/>
            <person name="Luis Goicoechea J."/>
            <person name="Liang C."/>
            <person name="Chen C."/>
            <person name="Zhang W."/>
            <person name="Sun S."/>
            <person name="Liao Y."/>
            <person name="Zhang X."/>
            <person name="Yang L."/>
            <person name="Song C."/>
            <person name="Wang M."/>
            <person name="Shi J."/>
            <person name="Liu G."/>
            <person name="Liu J."/>
            <person name="Zhou H."/>
            <person name="Zhou W."/>
            <person name="Yu Q."/>
            <person name="An N."/>
            <person name="Chen Y."/>
            <person name="Cai Q."/>
            <person name="Wang B."/>
            <person name="Liu B."/>
            <person name="Min J."/>
            <person name="Huang Y."/>
            <person name="Wu H."/>
            <person name="Li Z."/>
            <person name="Zhang Y."/>
            <person name="Yin Y."/>
            <person name="Song W."/>
            <person name="Jiang J."/>
            <person name="Jackson S.A."/>
            <person name="Wing R.A."/>
            <person name="Wang J."/>
            <person name="Chen M."/>
        </authorList>
    </citation>
    <scope>NUCLEOTIDE SEQUENCE [LARGE SCALE GENOMIC DNA]</scope>
    <source>
        <strain evidence="1">cv. IRGC 101232</strain>
    </source>
</reference>
<keyword evidence="2" id="KW-1185">Reference proteome</keyword>
<accession>J3NDU7</accession>
<protein>
    <submittedName>
        <fullName evidence="1">Uncharacterized protein</fullName>
    </submittedName>
</protein>
<reference evidence="1" key="2">
    <citation type="submission" date="2013-04" db="UniProtKB">
        <authorList>
            <consortium name="EnsemblPlants"/>
        </authorList>
    </citation>
    <scope>IDENTIFICATION</scope>
</reference>
<dbReference type="HOGENOM" id="CLU_3127497_0_0_1"/>
<evidence type="ECO:0000313" key="1">
    <source>
        <dbReference type="EnsemblPlants" id="OB12G21550.1"/>
    </source>
</evidence>